<dbReference type="Gene3D" id="3.80.10.10">
    <property type="entry name" value="Ribonuclease Inhibitor"/>
    <property type="match status" value="1"/>
</dbReference>
<dbReference type="Pfam" id="PF13855">
    <property type="entry name" value="LRR_8"/>
    <property type="match status" value="1"/>
</dbReference>
<feature type="domain" description="LRRCT" evidence="7">
    <location>
        <begin position="188"/>
        <end position="247"/>
    </location>
</feature>
<feature type="region of interest" description="Disordered" evidence="4">
    <location>
        <begin position="365"/>
        <end position="401"/>
    </location>
</feature>
<dbReference type="Pfam" id="PF00560">
    <property type="entry name" value="LRR_1"/>
    <property type="match status" value="1"/>
</dbReference>
<evidence type="ECO:0000256" key="1">
    <source>
        <dbReference type="ARBA" id="ARBA00022614"/>
    </source>
</evidence>
<evidence type="ECO:0000313" key="9">
    <source>
        <dbReference type="Proteomes" id="UP000823561"/>
    </source>
</evidence>
<proteinExistence type="predicted"/>
<protein>
    <recommendedName>
        <fullName evidence="7">LRRCT domain-containing protein</fullName>
    </recommendedName>
</protein>
<sequence>MVHLSEGKQQVSTMPTKGIMPLLGILLVCPLLLTEGNENDCECPAATVLSEFLVNVAGGACCLNYSGSDFSHVQWEVLSSHPALRTLDLSHCNISQIHLTQKGDTPAMLQNLYLGHNSLSALPEGFLTNASGLRVLDLKMNRLEGLPESFLEGSEELQELDLRGNLLTAISSSLLTRQGWRRLGLSHNPWACTCSLVEGLQGDGLHNSTSGRSSSRLADAVGNLTCASPQSLAGQSVWSVQRMDVCAPPGLTALFILLPLLVLAVLVLCWFCGRKRKRKESMAFGLAGKNGSGRGGQRTDCNGQRWHHSKHAPGGGSELAAPREGSKDGIMKNQLLLRPSSALLGSTRDIYEEVEIRLGSVESITRPPSSISTEKQEPQELGSKPDLETVSVTEVMKDSADREKAYLTQSTEYYSLVPGIEIEDSDHGEYESVDLS</sequence>
<keyword evidence="1" id="KW-0433">Leucine-rich repeat</keyword>
<dbReference type="Pfam" id="PF01463">
    <property type="entry name" value="LRRCT"/>
    <property type="match status" value="1"/>
</dbReference>
<gene>
    <name evidence="8" type="ORF">AALO_G00012590</name>
</gene>
<dbReference type="InterPro" id="IPR000483">
    <property type="entry name" value="Cys-rich_flank_reg_C"/>
</dbReference>
<feature type="chain" id="PRO_5043730960" description="LRRCT domain-containing protein" evidence="6">
    <location>
        <begin position="37"/>
        <end position="436"/>
    </location>
</feature>
<dbReference type="SUPFAM" id="SSF52058">
    <property type="entry name" value="L domain-like"/>
    <property type="match status" value="1"/>
</dbReference>
<evidence type="ECO:0000313" key="8">
    <source>
        <dbReference type="EMBL" id="KAG5286242.1"/>
    </source>
</evidence>
<evidence type="ECO:0000256" key="4">
    <source>
        <dbReference type="SAM" id="MobiDB-lite"/>
    </source>
</evidence>
<keyword evidence="5" id="KW-0472">Membrane</keyword>
<dbReference type="SMART" id="SM00082">
    <property type="entry name" value="LRRCT"/>
    <property type="match status" value="1"/>
</dbReference>
<keyword evidence="3" id="KW-0677">Repeat</keyword>
<dbReference type="InterPro" id="IPR003591">
    <property type="entry name" value="Leu-rich_rpt_typical-subtyp"/>
</dbReference>
<organism evidence="8 9">
    <name type="scientific">Alosa alosa</name>
    <name type="common">allis shad</name>
    <dbReference type="NCBI Taxonomy" id="278164"/>
    <lineage>
        <taxon>Eukaryota</taxon>
        <taxon>Metazoa</taxon>
        <taxon>Chordata</taxon>
        <taxon>Craniata</taxon>
        <taxon>Vertebrata</taxon>
        <taxon>Euteleostomi</taxon>
        <taxon>Actinopterygii</taxon>
        <taxon>Neopterygii</taxon>
        <taxon>Teleostei</taxon>
        <taxon>Clupei</taxon>
        <taxon>Clupeiformes</taxon>
        <taxon>Clupeoidei</taxon>
        <taxon>Clupeidae</taxon>
        <taxon>Alosa</taxon>
    </lineage>
</organism>
<dbReference type="SMART" id="SM00369">
    <property type="entry name" value="LRR_TYP"/>
    <property type="match status" value="3"/>
</dbReference>
<dbReference type="PANTHER" id="PTHR24366:SF96">
    <property type="entry name" value="LEUCINE RICH REPEAT CONTAINING 53"/>
    <property type="match status" value="1"/>
</dbReference>
<evidence type="ECO:0000256" key="6">
    <source>
        <dbReference type="SAM" id="SignalP"/>
    </source>
</evidence>
<dbReference type="EMBL" id="JADWDJ010000001">
    <property type="protein sequence ID" value="KAG5286242.1"/>
    <property type="molecule type" value="Genomic_DNA"/>
</dbReference>
<keyword evidence="9" id="KW-1185">Reference proteome</keyword>
<accession>A0AAV6HK19</accession>
<dbReference type="InterPro" id="IPR032675">
    <property type="entry name" value="LRR_dom_sf"/>
</dbReference>
<dbReference type="PANTHER" id="PTHR24366">
    <property type="entry name" value="IG(IMMUNOGLOBULIN) AND LRR(LEUCINE RICH REPEAT) DOMAINS"/>
    <property type="match status" value="1"/>
</dbReference>
<feature type="region of interest" description="Disordered" evidence="4">
    <location>
        <begin position="285"/>
        <end position="325"/>
    </location>
</feature>
<feature type="transmembrane region" description="Helical" evidence="5">
    <location>
        <begin position="251"/>
        <end position="272"/>
    </location>
</feature>
<dbReference type="AlphaFoldDB" id="A0AAV6HK19"/>
<feature type="compositionally biased region" description="Basic and acidic residues" evidence="4">
    <location>
        <begin position="374"/>
        <end position="387"/>
    </location>
</feature>
<name>A0AAV6HK19_9TELE</name>
<evidence type="ECO:0000256" key="5">
    <source>
        <dbReference type="SAM" id="Phobius"/>
    </source>
</evidence>
<reference evidence="8 9" key="1">
    <citation type="submission" date="2020-10" db="EMBL/GenBank/DDBJ databases">
        <title>Chromosome-scale genome assembly of the Allis shad, Alosa alosa.</title>
        <authorList>
            <person name="Margot Z."/>
            <person name="Christophe K."/>
            <person name="Cabau C."/>
            <person name="Louis A."/>
            <person name="Berthelot C."/>
            <person name="Parey E."/>
            <person name="Roest Crollius H."/>
            <person name="Montfort J."/>
            <person name="Robinson-Rechavi M."/>
            <person name="Bucao C."/>
            <person name="Bouchez O."/>
            <person name="Gislard M."/>
            <person name="Lluch J."/>
            <person name="Milhes M."/>
            <person name="Lampietro C."/>
            <person name="Lopez Roques C."/>
            <person name="Donnadieu C."/>
            <person name="Braasch I."/>
            <person name="Desvignes T."/>
            <person name="Postlethwait J."/>
            <person name="Bobe J."/>
            <person name="Guiguen Y."/>
        </authorList>
    </citation>
    <scope>NUCLEOTIDE SEQUENCE [LARGE SCALE GENOMIC DNA]</scope>
    <source>
        <strain evidence="8">M-15738</strain>
        <tissue evidence="8">Blood</tissue>
    </source>
</reference>
<comment type="caution">
    <text evidence="8">The sequence shown here is derived from an EMBL/GenBank/DDBJ whole genome shotgun (WGS) entry which is preliminary data.</text>
</comment>
<keyword evidence="5" id="KW-0812">Transmembrane</keyword>
<dbReference type="Proteomes" id="UP000823561">
    <property type="component" value="Chromosome 1"/>
</dbReference>
<evidence type="ECO:0000256" key="3">
    <source>
        <dbReference type="ARBA" id="ARBA00022737"/>
    </source>
</evidence>
<feature type="signal peptide" evidence="6">
    <location>
        <begin position="1"/>
        <end position="36"/>
    </location>
</feature>
<evidence type="ECO:0000256" key="2">
    <source>
        <dbReference type="ARBA" id="ARBA00022729"/>
    </source>
</evidence>
<dbReference type="InterPro" id="IPR001611">
    <property type="entry name" value="Leu-rich_rpt"/>
</dbReference>
<keyword evidence="5" id="KW-1133">Transmembrane helix</keyword>
<keyword evidence="2 6" id="KW-0732">Signal</keyword>
<evidence type="ECO:0000259" key="7">
    <source>
        <dbReference type="SMART" id="SM00082"/>
    </source>
</evidence>